<dbReference type="SUPFAM" id="SSF48452">
    <property type="entry name" value="TPR-like"/>
    <property type="match status" value="1"/>
</dbReference>
<gene>
    <name evidence="2" type="ORF">COX18_06020</name>
</gene>
<dbReference type="AlphaFoldDB" id="A0A2H0A5C7"/>
<dbReference type="Proteomes" id="UP000231067">
    <property type="component" value="Unassembled WGS sequence"/>
</dbReference>
<dbReference type="InterPro" id="IPR019734">
    <property type="entry name" value="TPR_rpt"/>
</dbReference>
<accession>A0A2H0A5C7</accession>
<dbReference type="Pfam" id="PF13174">
    <property type="entry name" value="TPR_6"/>
    <property type="match status" value="4"/>
</dbReference>
<dbReference type="PANTHER" id="PTHR12558">
    <property type="entry name" value="CELL DIVISION CYCLE 16,23,27"/>
    <property type="match status" value="1"/>
</dbReference>
<evidence type="ECO:0000256" key="1">
    <source>
        <dbReference type="PROSITE-ProRule" id="PRU00339"/>
    </source>
</evidence>
<protein>
    <submittedName>
        <fullName evidence="2">Uncharacterized protein</fullName>
    </submittedName>
</protein>
<evidence type="ECO:0000313" key="3">
    <source>
        <dbReference type="Proteomes" id="UP000231067"/>
    </source>
</evidence>
<comment type="caution">
    <text evidence="2">The sequence shown here is derived from an EMBL/GenBank/DDBJ whole genome shotgun (WGS) entry which is preliminary data.</text>
</comment>
<sequence length="342" mass="40431">MKKPELLTKILIGGIFLFGIFNIGCQEKIAFKNGNNDEYLSIEKYRVKEAKNWMSFIEKNKLVELEKMRKNGLITNANYLAKIGYAFMDDKLGRGKEDELVCELFKHAYKLDPKNPEILLGLGRAYDMKGDEMLHHDNEDNKEGKKGKKYKEDARRIFKKIIKNSPEFADNAQYYLGASYCDSQTINDNNYQQSIQKFRELIQLYPESKFCSKAQYGIGKCFENLKNYENAIEEYRKVIEKYSQGEERIWADRSIGWCYVWMKNYKNALSHFQKIVDNFPKTEYAGLALLDIAEIYKNNFREYNKAIEVYKEYLHNYAKTTIETETYQEEINTLKEKLKNEY</sequence>
<reference evidence="2 3" key="1">
    <citation type="submission" date="2017-09" db="EMBL/GenBank/DDBJ databases">
        <title>Depth-based differentiation of microbial function through sediment-hosted aquifers and enrichment of novel symbionts in the deep terrestrial subsurface.</title>
        <authorList>
            <person name="Probst A.J."/>
            <person name="Ladd B."/>
            <person name="Jarett J.K."/>
            <person name="Geller-Mcgrath D.E."/>
            <person name="Sieber C.M."/>
            <person name="Emerson J.B."/>
            <person name="Anantharaman K."/>
            <person name="Thomas B.C."/>
            <person name="Malmstrom R."/>
            <person name="Stieglmeier M."/>
            <person name="Klingl A."/>
            <person name="Woyke T."/>
            <person name="Ryan C.M."/>
            <person name="Banfield J.F."/>
        </authorList>
    </citation>
    <scope>NUCLEOTIDE SEQUENCE [LARGE SCALE GENOMIC DNA]</scope>
    <source>
        <strain evidence="2">CG23_combo_of_CG06-09_8_20_14_all_40_23</strain>
    </source>
</reference>
<dbReference type="InterPro" id="IPR011990">
    <property type="entry name" value="TPR-like_helical_dom_sf"/>
</dbReference>
<dbReference type="Gene3D" id="1.25.40.10">
    <property type="entry name" value="Tetratricopeptide repeat domain"/>
    <property type="match status" value="2"/>
</dbReference>
<proteinExistence type="predicted"/>
<dbReference type="EMBL" id="PCSH01000107">
    <property type="protein sequence ID" value="PIP40647.1"/>
    <property type="molecule type" value="Genomic_DNA"/>
</dbReference>
<dbReference type="PROSITE" id="PS50005">
    <property type="entry name" value="TPR"/>
    <property type="match status" value="1"/>
</dbReference>
<organism evidence="2 3">
    <name type="scientific">Candidatus Desantisbacteria bacterium CG23_combo_of_CG06-09_8_20_14_all_40_23</name>
    <dbReference type="NCBI Taxonomy" id="1974550"/>
    <lineage>
        <taxon>Bacteria</taxon>
        <taxon>Candidatus Desantisiibacteriota</taxon>
    </lineage>
</organism>
<dbReference type="SMART" id="SM00028">
    <property type="entry name" value="TPR"/>
    <property type="match status" value="2"/>
</dbReference>
<evidence type="ECO:0000313" key="2">
    <source>
        <dbReference type="EMBL" id="PIP40647.1"/>
    </source>
</evidence>
<name>A0A2H0A5C7_9BACT</name>
<keyword evidence="1" id="KW-0802">TPR repeat</keyword>
<feature type="repeat" description="TPR" evidence="1">
    <location>
        <begin position="212"/>
        <end position="245"/>
    </location>
</feature>
<dbReference type="PANTHER" id="PTHR12558:SF13">
    <property type="entry name" value="CELL DIVISION CYCLE PROTEIN 27 HOMOLOG"/>
    <property type="match status" value="1"/>
</dbReference>